<evidence type="ECO:0000256" key="4">
    <source>
        <dbReference type="ARBA" id="ARBA00022617"/>
    </source>
</evidence>
<dbReference type="Pfam" id="PF00067">
    <property type="entry name" value="p450"/>
    <property type="match status" value="1"/>
</dbReference>
<keyword evidence="9" id="KW-0472">Membrane</keyword>
<comment type="cofactor">
    <cofactor evidence="1">
        <name>heme</name>
        <dbReference type="ChEBI" id="CHEBI:30413"/>
    </cofactor>
</comment>
<comment type="similarity">
    <text evidence="3">Belongs to the cytochrome P450 family.</text>
</comment>
<keyword evidence="8" id="KW-0503">Monooxygenase</keyword>
<name>A0A1U7X1S3_NICSY</name>
<evidence type="ECO:0000256" key="9">
    <source>
        <dbReference type="ARBA" id="ARBA00023136"/>
    </source>
</evidence>
<dbReference type="InterPro" id="IPR036396">
    <property type="entry name" value="Cyt_P450_sf"/>
</dbReference>
<accession>A0A1U7X1S3</accession>
<dbReference type="Gene3D" id="1.10.630.10">
    <property type="entry name" value="Cytochrome P450"/>
    <property type="match status" value="1"/>
</dbReference>
<comment type="subcellular location">
    <subcellularLocation>
        <location evidence="2">Membrane</location>
    </subcellularLocation>
</comment>
<dbReference type="GO" id="GO:0016125">
    <property type="term" value="P:sterol metabolic process"/>
    <property type="evidence" value="ECO:0007669"/>
    <property type="project" value="TreeGrafter"/>
</dbReference>
<dbReference type="GO" id="GO:0016020">
    <property type="term" value="C:membrane"/>
    <property type="evidence" value="ECO:0007669"/>
    <property type="project" value="UniProtKB-SubCell"/>
</dbReference>
<reference evidence="10" key="1">
    <citation type="journal article" date="2013" name="Genome Biol.">
        <title>Reference genomes and transcriptomes of Nicotiana sylvestris and Nicotiana tomentosiformis.</title>
        <authorList>
            <person name="Sierro N."/>
            <person name="Battey J.N."/>
            <person name="Ouadi S."/>
            <person name="Bovet L."/>
            <person name="Goepfert S."/>
            <person name="Bakaher N."/>
            <person name="Peitsch M.C."/>
            <person name="Ivanov N.V."/>
        </authorList>
    </citation>
    <scope>NUCLEOTIDE SEQUENCE [LARGE SCALE GENOMIC DNA]</scope>
</reference>
<evidence type="ECO:0000256" key="2">
    <source>
        <dbReference type="ARBA" id="ARBA00004370"/>
    </source>
</evidence>
<dbReference type="PANTHER" id="PTHR24286:SF349">
    <property type="entry name" value="CYTOCHROME P450 716A1-RELATED"/>
    <property type="match status" value="1"/>
</dbReference>
<evidence type="ECO:0000256" key="3">
    <source>
        <dbReference type="ARBA" id="ARBA00010617"/>
    </source>
</evidence>
<evidence type="ECO:0000256" key="1">
    <source>
        <dbReference type="ARBA" id="ARBA00001971"/>
    </source>
</evidence>
<dbReference type="RefSeq" id="XP_009784783.1">
    <property type="nucleotide sequence ID" value="XM_009786481.1"/>
</dbReference>
<dbReference type="GO" id="GO:0016705">
    <property type="term" value="F:oxidoreductase activity, acting on paired donors, with incorporation or reduction of molecular oxygen"/>
    <property type="evidence" value="ECO:0007669"/>
    <property type="project" value="InterPro"/>
</dbReference>
<dbReference type="AlphaFoldDB" id="A0A1U7X1S3"/>
<dbReference type="SUPFAM" id="SSF48264">
    <property type="entry name" value="Cytochrome P450"/>
    <property type="match status" value="1"/>
</dbReference>
<dbReference type="Proteomes" id="UP000189701">
    <property type="component" value="Unplaced"/>
</dbReference>
<evidence type="ECO:0000313" key="11">
    <source>
        <dbReference type="RefSeq" id="XP_009784783.1"/>
    </source>
</evidence>
<evidence type="ECO:0000313" key="10">
    <source>
        <dbReference type="Proteomes" id="UP000189701"/>
    </source>
</evidence>
<evidence type="ECO:0000256" key="6">
    <source>
        <dbReference type="ARBA" id="ARBA00023002"/>
    </source>
</evidence>
<keyword evidence="5" id="KW-0479">Metal-binding</keyword>
<evidence type="ECO:0000256" key="7">
    <source>
        <dbReference type="ARBA" id="ARBA00023004"/>
    </source>
</evidence>
<reference evidence="11" key="2">
    <citation type="submission" date="2025-08" db="UniProtKB">
        <authorList>
            <consortium name="RefSeq"/>
        </authorList>
    </citation>
    <scope>IDENTIFICATION</scope>
    <source>
        <tissue evidence="11">Leaf</tissue>
    </source>
</reference>
<evidence type="ECO:0000256" key="8">
    <source>
        <dbReference type="ARBA" id="ARBA00023033"/>
    </source>
</evidence>
<proteinExistence type="inferred from homology"/>
<dbReference type="GO" id="GO:0020037">
    <property type="term" value="F:heme binding"/>
    <property type="evidence" value="ECO:0007669"/>
    <property type="project" value="InterPro"/>
</dbReference>
<sequence>MVFLLGNSLLFSFLLYYYFINKSKQPHSRQAAANDLPPGSFGWPFVGETLDYLSNVKNGSLVKFLTQRRSKYSSNIFSTSLIGHPMVILSGAKGNKFLFSNENKLVQVWWPSSIDRIFPKTHKKANHEDFASTRKLLSAPLRSESLQRFVGVADDILRRHLQTDWNRPQIKVLPAVRKCIFSLDCKLFLSIDDAEKVERLSKYIEDIASGVLSMSINLPGPTFNRAVRASKIMRKEVQEIINQRKSELSENRNAVPDDILSQMLQATNEQEQFLNESDIASYIVGLLHGGYSTVNAAITIITKYMADYPDLYSEVLKGMNIYYFKSLA</sequence>
<dbReference type="PANTHER" id="PTHR24286">
    <property type="entry name" value="CYTOCHROME P450 26"/>
    <property type="match status" value="1"/>
</dbReference>
<dbReference type="InterPro" id="IPR001128">
    <property type="entry name" value="Cyt_P450"/>
</dbReference>
<keyword evidence="10" id="KW-1185">Reference proteome</keyword>
<evidence type="ECO:0000256" key="5">
    <source>
        <dbReference type="ARBA" id="ARBA00022723"/>
    </source>
</evidence>
<dbReference type="eggNOG" id="KOG0157">
    <property type="taxonomic scope" value="Eukaryota"/>
</dbReference>
<keyword evidence="4" id="KW-0349">Heme</keyword>
<protein>
    <submittedName>
        <fullName evidence="11">Dammarenediol 12-hydroxylase-like</fullName>
    </submittedName>
</protein>
<keyword evidence="6" id="KW-0560">Oxidoreductase</keyword>
<gene>
    <name evidence="11" type="primary">LOC104233149</name>
</gene>
<dbReference type="GO" id="GO:0004497">
    <property type="term" value="F:monooxygenase activity"/>
    <property type="evidence" value="ECO:0007669"/>
    <property type="project" value="UniProtKB-KW"/>
</dbReference>
<keyword evidence="7" id="KW-0408">Iron</keyword>
<organism evidence="10 11">
    <name type="scientific">Nicotiana sylvestris</name>
    <name type="common">Wood tobacco</name>
    <name type="synonym">South American tobacco</name>
    <dbReference type="NCBI Taxonomy" id="4096"/>
    <lineage>
        <taxon>Eukaryota</taxon>
        <taxon>Viridiplantae</taxon>
        <taxon>Streptophyta</taxon>
        <taxon>Embryophyta</taxon>
        <taxon>Tracheophyta</taxon>
        <taxon>Spermatophyta</taxon>
        <taxon>Magnoliopsida</taxon>
        <taxon>eudicotyledons</taxon>
        <taxon>Gunneridae</taxon>
        <taxon>Pentapetalae</taxon>
        <taxon>asterids</taxon>
        <taxon>lamiids</taxon>
        <taxon>Solanales</taxon>
        <taxon>Solanaceae</taxon>
        <taxon>Nicotianoideae</taxon>
        <taxon>Nicotianeae</taxon>
        <taxon>Nicotiana</taxon>
    </lineage>
</organism>
<dbReference type="OrthoDB" id="1372046at2759"/>
<dbReference type="GO" id="GO:0005506">
    <property type="term" value="F:iron ion binding"/>
    <property type="evidence" value="ECO:0007669"/>
    <property type="project" value="InterPro"/>
</dbReference>